<protein>
    <submittedName>
        <fullName evidence="4">Response regulator receiver domain-containing protein</fullName>
    </submittedName>
</protein>
<dbReference type="Pfam" id="PF00072">
    <property type="entry name" value="Response_reg"/>
    <property type="match status" value="1"/>
</dbReference>
<feature type="modified residue" description="4-aspartylphosphate" evidence="2">
    <location>
        <position position="57"/>
    </location>
</feature>
<organism evidence="4 5">
    <name type="scientific">Desulfofustis glycolicus DSM 9705</name>
    <dbReference type="NCBI Taxonomy" id="1121409"/>
    <lineage>
        <taxon>Bacteria</taxon>
        <taxon>Pseudomonadati</taxon>
        <taxon>Thermodesulfobacteriota</taxon>
        <taxon>Desulfobulbia</taxon>
        <taxon>Desulfobulbales</taxon>
        <taxon>Desulfocapsaceae</taxon>
        <taxon>Desulfofustis</taxon>
    </lineage>
</organism>
<proteinExistence type="predicted"/>
<dbReference type="GO" id="GO:0000160">
    <property type="term" value="P:phosphorelay signal transduction system"/>
    <property type="evidence" value="ECO:0007669"/>
    <property type="project" value="InterPro"/>
</dbReference>
<keyword evidence="5" id="KW-1185">Reference proteome</keyword>
<sequence length="134" mass="14770">MKQQPVRVMVVEDEVLIGLMLVRKLQARGYQIDEVVTSGEEAVCRAGRERFDVILMDVTLAGELSGIEAAQQIKERYDIPIIVYSGYDDKQFYDQVRLLSPVAVLKKLGPISDIVAAIDKAAGRSITSGSGEAW</sequence>
<dbReference type="InterPro" id="IPR001789">
    <property type="entry name" value="Sig_transdc_resp-reg_receiver"/>
</dbReference>
<evidence type="ECO:0000256" key="1">
    <source>
        <dbReference type="ARBA" id="ARBA00022553"/>
    </source>
</evidence>
<dbReference type="Gene3D" id="3.40.50.2300">
    <property type="match status" value="1"/>
</dbReference>
<dbReference type="InterPro" id="IPR011006">
    <property type="entry name" value="CheY-like_superfamily"/>
</dbReference>
<dbReference type="SUPFAM" id="SSF52172">
    <property type="entry name" value="CheY-like"/>
    <property type="match status" value="1"/>
</dbReference>
<evidence type="ECO:0000313" key="5">
    <source>
        <dbReference type="Proteomes" id="UP000184139"/>
    </source>
</evidence>
<dbReference type="PROSITE" id="PS50110">
    <property type="entry name" value="RESPONSE_REGULATORY"/>
    <property type="match status" value="1"/>
</dbReference>
<dbReference type="OrthoDB" id="9790791at2"/>
<gene>
    <name evidence="4" type="ORF">SAMN02745124_01451</name>
</gene>
<dbReference type="PANTHER" id="PTHR44591">
    <property type="entry name" value="STRESS RESPONSE REGULATOR PROTEIN 1"/>
    <property type="match status" value="1"/>
</dbReference>
<feature type="domain" description="Response regulatory" evidence="3">
    <location>
        <begin position="7"/>
        <end position="122"/>
    </location>
</feature>
<keyword evidence="1 2" id="KW-0597">Phosphoprotein</keyword>
<name>A0A1M5V1A9_9BACT</name>
<evidence type="ECO:0000256" key="2">
    <source>
        <dbReference type="PROSITE-ProRule" id="PRU00169"/>
    </source>
</evidence>
<accession>A0A1M5V1A9</accession>
<dbReference type="STRING" id="1121409.SAMN02745124_01451"/>
<evidence type="ECO:0000259" key="3">
    <source>
        <dbReference type="PROSITE" id="PS50110"/>
    </source>
</evidence>
<evidence type="ECO:0000313" key="4">
    <source>
        <dbReference type="EMBL" id="SHH68723.1"/>
    </source>
</evidence>
<dbReference type="SMART" id="SM00448">
    <property type="entry name" value="REC"/>
    <property type="match status" value="1"/>
</dbReference>
<dbReference type="EMBL" id="FQXS01000006">
    <property type="protein sequence ID" value="SHH68723.1"/>
    <property type="molecule type" value="Genomic_DNA"/>
</dbReference>
<dbReference type="PANTHER" id="PTHR44591:SF3">
    <property type="entry name" value="RESPONSE REGULATORY DOMAIN-CONTAINING PROTEIN"/>
    <property type="match status" value="1"/>
</dbReference>
<dbReference type="AlphaFoldDB" id="A0A1M5V1A9"/>
<reference evidence="4 5" key="1">
    <citation type="submission" date="2016-11" db="EMBL/GenBank/DDBJ databases">
        <authorList>
            <person name="Jaros S."/>
            <person name="Januszkiewicz K."/>
            <person name="Wedrychowicz H."/>
        </authorList>
    </citation>
    <scope>NUCLEOTIDE SEQUENCE [LARGE SCALE GENOMIC DNA]</scope>
    <source>
        <strain evidence="4 5">DSM 9705</strain>
    </source>
</reference>
<dbReference type="InterPro" id="IPR050595">
    <property type="entry name" value="Bact_response_regulator"/>
</dbReference>
<dbReference type="Proteomes" id="UP000184139">
    <property type="component" value="Unassembled WGS sequence"/>
</dbReference>
<dbReference type="RefSeq" id="WP_073374734.1">
    <property type="nucleotide sequence ID" value="NZ_FQXS01000006.1"/>
</dbReference>